<evidence type="ECO:0000313" key="2">
    <source>
        <dbReference type="Proteomes" id="UP000294257"/>
    </source>
</evidence>
<organism evidence="1 2">
    <name type="scientific">Herbihabitans rhizosphaerae</name>
    <dbReference type="NCBI Taxonomy" id="1872711"/>
    <lineage>
        <taxon>Bacteria</taxon>
        <taxon>Bacillati</taxon>
        <taxon>Actinomycetota</taxon>
        <taxon>Actinomycetes</taxon>
        <taxon>Pseudonocardiales</taxon>
        <taxon>Pseudonocardiaceae</taxon>
        <taxon>Herbihabitans</taxon>
    </lineage>
</organism>
<keyword evidence="2" id="KW-1185">Reference proteome</keyword>
<accession>A0A4Q7KLB8</accession>
<dbReference type="AlphaFoldDB" id="A0A4Q7KLB8"/>
<gene>
    <name evidence="1" type="ORF">EV193_106273</name>
</gene>
<dbReference type="Proteomes" id="UP000294257">
    <property type="component" value="Unassembled WGS sequence"/>
</dbReference>
<dbReference type="EMBL" id="SGWQ01000006">
    <property type="protein sequence ID" value="RZS37037.1"/>
    <property type="molecule type" value="Genomic_DNA"/>
</dbReference>
<proteinExistence type="predicted"/>
<name>A0A4Q7KLB8_9PSEU</name>
<reference evidence="1 2" key="1">
    <citation type="submission" date="2019-02" db="EMBL/GenBank/DDBJ databases">
        <title>Genomic Encyclopedia of Type Strains, Phase IV (KMG-IV): sequencing the most valuable type-strain genomes for metagenomic binning, comparative biology and taxonomic classification.</title>
        <authorList>
            <person name="Goeker M."/>
        </authorList>
    </citation>
    <scope>NUCLEOTIDE SEQUENCE [LARGE SCALE GENOMIC DNA]</scope>
    <source>
        <strain evidence="1 2">DSM 101727</strain>
    </source>
</reference>
<evidence type="ECO:0000313" key="1">
    <source>
        <dbReference type="EMBL" id="RZS37037.1"/>
    </source>
</evidence>
<comment type="caution">
    <text evidence="1">The sequence shown here is derived from an EMBL/GenBank/DDBJ whole genome shotgun (WGS) entry which is preliminary data.</text>
</comment>
<protein>
    <submittedName>
        <fullName evidence="1">Uncharacterized protein</fullName>
    </submittedName>
</protein>
<sequence length="30" mass="3620">MKITDRLWRVAVEGDQARELLVRTAEEFMR</sequence>